<dbReference type="Proteomes" id="UP000784294">
    <property type="component" value="Unassembled WGS sequence"/>
</dbReference>
<dbReference type="AlphaFoldDB" id="A0A448XPH3"/>
<feature type="region of interest" description="Disordered" evidence="1">
    <location>
        <begin position="67"/>
        <end position="98"/>
    </location>
</feature>
<organism evidence="2 3">
    <name type="scientific">Protopolystoma xenopodis</name>
    <dbReference type="NCBI Taxonomy" id="117903"/>
    <lineage>
        <taxon>Eukaryota</taxon>
        <taxon>Metazoa</taxon>
        <taxon>Spiralia</taxon>
        <taxon>Lophotrochozoa</taxon>
        <taxon>Platyhelminthes</taxon>
        <taxon>Monogenea</taxon>
        <taxon>Polyopisthocotylea</taxon>
        <taxon>Polystomatidea</taxon>
        <taxon>Polystomatidae</taxon>
        <taxon>Protopolystoma</taxon>
    </lineage>
</organism>
<dbReference type="EMBL" id="CAAALY010270338">
    <property type="protein sequence ID" value="VEL41653.1"/>
    <property type="molecule type" value="Genomic_DNA"/>
</dbReference>
<keyword evidence="3" id="KW-1185">Reference proteome</keyword>
<name>A0A448XPH3_9PLAT</name>
<evidence type="ECO:0000313" key="2">
    <source>
        <dbReference type="EMBL" id="VEL41653.1"/>
    </source>
</evidence>
<reference evidence="2" key="1">
    <citation type="submission" date="2018-11" db="EMBL/GenBank/DDBJ databases">
        <authorList>
            <consortium name="Pathogen Informatics"/>
        </authorList>
    </citation>
    <scope>NUCLEOTIDE SEQUENCE</scope>
</reference>
<evidence type="ECO:0000256" key="1">
    <source>
        <dbReference type="SAM" id="MobiDB-lite"/>
    </source>
</evidence>
<gene>
    <name evidence="2" type="ORF">PXEA_LOCUS35093</name>
</gene>
<sequence>MQALPRSRTRCKPVRRGFPQTPGTLHRQRSTQTKAYLDTANGKKVIRTDWRRGLHYSCLSTPGRADSIGGNRTVAPWSSRPRRSPTAVAKANVPDRQC</sequence>
<accession>A0A448XPH3</accession>
<feature type="region of interest" description="Disordered" evidence="1">
    <location>
        <begin position="1"/>
        <end position="30"/>
    </location>
</feature>
<protein>
    <submittedName>
        <fullName evidence="2">Uncharacterized protein</fullName>
    </submittedName>
</protein>
<proteinExistence type="predicted"/>
<comment type="caution">
    <text evidence="2">The sequence shown here is derived from an EMBL/GenBank/DDBJ whole genome shotgun (WGS) entry which is preliminary data.</text>
</comment>
<evidence type="ECO:0000313" key="3">
    <source>
        <dbReference type="Proteomes" id="UP000784294"/>
    </source>
</evidence>